<evidence type="ECO:0000256" key="1">
    <source>
        <dbReference type="ARBA" id="ARBA00022679"/>
    </source>
</evidence>
<keyword evidence="6" id="KW-1185">Reference proteome</keyword>
<accession>A0A212U529</accession>
<dbReference type="PROSITE" id="PS50989">
    <property type="entry name" value="COA_CT_CTER"/>
    <property type="match status" value="1"/>
</dbReference>
<evidence type="ECO:0000313" key="5">
    <source>
        <dbReference type="EMBL" id="SNC73296.1"/>
    </source>
</evidence>
<proteinExistence type="predicted"/>
<feature type="domain" description="CoA carboxyltransferase C-terminal" evidence="4">
    <location>
        <begin position="240"/>
        <end position="480"/>
    </location>
</feature>
<sequence length="485" mass="50881">MNAVPTTETTRPRRYGARELIELVLDPGSFTSWDRPADPGEIDPEYAASLQRARARSGEDESVLTGRGAVDGRPVAVMVGEFSFLGGSIGRVAAQRLVDAVRRATAEGLPLLASTASGGTRMQEGTPAFVEMVSISRAIMEHRRAGLPYLVHLRHPTTGGVFASWGSLGHVTVAEPGALVGFLGPSVYEGLHGEPFPEGVQQSENLARHGVIDRVVATEDLRTLVGLALGVLTDPAGEPRLERPQSPAQPPTDPWEAIQATRRADRMGVRGLLEHAASGTLTLRGTKRGELDDSILVALTRLDGMPCVVIGQDRSRQTPTSAMGPAALRQAHRAMNLAEEMGLPVVTVIDTPGAELSQEAEERAMAGEIARCIGRLATLSVPTLAVVLGQGCGGGALALMAADEVLALENAWLSPLPPEGASLIVHGDVEHAAEMARRQQVGAGAMLEAGLVHGVVPEASLSEEELARGLAAEVVARLGVRSGRG</sequence>
<dbReference type="EMBL" id="FYEZ01000003">
    <property type="protein sequence ID" value="SNC73296.1"/>
    <property type="molecule type" value="Genomic_DNA"/>
</dbReference>
<gene>
    <name evidence="5" type="ORF">SAMN05445756_1893</name>
</gene>
<dbReference type="SUPFAM" id="SSF52096">
    <property type="entry name" value="ClpP/crotonase"/>
    <property type="match status" value="2"/>
</dbReference>
<dbReference type="RefSeq" id="WP_088818886.1">
    <property type="nucleotide sequence ID" value="NZ_FYEZ01000003.1"/>
</dbReference>
<evidence type="ECO:0000259" key="4">
    <source>
        <dbReference type="PROSITE" id="PS50989"/>
    </source>
</evidence>
<dbReference type="GO" id="GO:0016740">
    <property type="term" value="F:transferase activity"/>
    <property type="evidence" value="ECO:0007669"/>
    <property type="project" value="UniProtKB-KW"/>
</dbReference>
<dbReference type="PRINTS" id="PR01070">
    <property type="entry name" value="ACCCTRFRASEB"/>
</dbReference>
<dbReference type="InterPro" id="IPR029045">
    <property type="entry name" value="ClpP/crotonase-like_dom_sf"/>
</dbReference>
<dbReference type="GO" id="GO:2001295">
    <property type="term" value="P:malonyl-CoA biosynthetic process"/>
    <property type="evidence" value="ECO:0007669"/>
    <property type="project" value="TreeGrafter"/>
</dbReference>
<dbReference type="PANTHER" id="PTHR42995">
    <property type="entry name" value="ACETYL-COENZYME A CARBOXYLASE CARBOXYL TRANSFERASE SUBUNIT BETA, CHLOROPLASTIC"/>
    <property type="match status" value="1"/>
</dbReference>
<evidence type="ECO:0000256" key="2">
    <source>
        <dbReference type="SAM" id="MobiDB-lite"/>
    </source>
</evidence>
<feature type="region of interest" description="Disordered" evidence="2">
    <location>
        <begin position="235"/>
        <end position="254"/>
    </location>
</feature>
<dbReference type="InterPro" id="IPR011762">
    <property type="entry name" value="COA_CT_N"/>
</dbReference>
<name>A0A212U529_9MICO</name>
<evidence type="ECO:0000313" key="6">
    <source>
        <dbReference type="Proteomes" id="UP000198122"/>
    </source>
</evidence>
<organism evidence="5 6">
    <name type="scientific">Kytococcus aerolatus</name>
    <dbReference type="NCBI Taxonomy" id="592308"/>
    <lineage>
        <taxon>Bacteria</taxon>
        <taxon>Bacillati</taxon>
        <taxon>Actinomycetota</taxon>
        <taxon>Actinomycetes</taxon>
        <taxon>Micrococcales</taxon>
        <taxon>Kytococcaceae</taxon>
        <taxon>Kytococcus</taxon>
    </lineage>
</organism>
<dbReference type="OrthoDB" id="9772975at2"/>
<feature type="domain" description="CoA carboxyltransferase N-terminal" evidence="3">
    <location>
        <begin position="1"/>
        <end position="247"/>
    </location>
</feature>
<protein>
    <submittedName>
        <fullName evidence="5">Acetyl-CoA carboxylase carboxyl transferase subunit beta</fullName>
    </submittedName>
</protein>
<evidence type="ECO:0000259" key="3">
    <source>
        <dbReference type="PROSITE" id="PS50980"/>
    </source>
</evidence>
<dbReference type="GO" id="GO:0006633">
    <property type="term" value="P:fatty acid biosynthetic process"/>
    <property type="evidence" value="ECO:0007669"/>
    <property type="project" value="InterPro"/>
</dbReference>
<reference evidence="5 6" key="1">
    <citation type="submission" date="2017-06" db="EMBL/GenBank/DDBJ databases">
        <authorList>
            <person name="Kim H.J."/>
            <person name="Triplett B.A."/>
        </authorList>
    </citation>
    <scope>NUCLEOTIDE SEQUENCE [LARGE SCALE GENOMIC DNA]</scope>
    <source>
        <strain evidence="5 6">DSM 22179</strain>
    </source>
</reference>
<dbReference type="PROSITE" id="PS50980">
    <property type="entry name" value="COA_CT_NTER"/>
    <property type="match status" value="1"/>
</dbReference>
<dbReference type="InterPro" id="IPR034733">
    <property type="entry name" value="AcCoA_carboxyl_beta"/>
</dbReference>
<dbReference type="InterPro" id="IPR011763">
    <property type="entry name" value="COA_CT_C"/>
</dbReference>
<dbReference type="Pfam" id="PF01039">
    <property type="entry name" value="Carboxyl_trans"/>
    <property type="match status" value="1"/>
</dbReference>
<dbReference type="GO" id="GO:0003989">
    <property type="term" value="F:acetyl-CoA carboxylase activity"/>
    <property type="evidence" value="ECO:0007669"/>
    <property type="project" value="InterPro"/>
</dbReference>
<dbReference type="Proteomes" id="UP000198122">
    <property type="component" value="Unassembled WGS sequence"/>
</dbReference>
<keyword evidence="1 5" id="KW-0808">Transferase</keyword>
<dbReference type="Gene3D" id="3.90.226.10">
    <property type="entry name" value="2-enoyl-CoA Hydratase, Chain A, domain 1"/>
    <property type="match status" value="2"/>
</dbReference>
<dbReference type="AlphaFoldDB" id="A0A212U529"/>
<dbReference type="InterPro" id="IPR000438">
    <property type="entry name" value="Acetyl_CoA_COase_Trfase_b_su"/>
</dbReference>
<dbReference type="PANTHER" id="PTHR42995:SF5">
    <property type="entry name" value="ACETYL-COENZYME A CARBOXYLASE CARBOXYL TRANSFERASE SUBUNIT BETA, CHLOROPLASTIC"/>
    <property type="match status" value="1"/>
</dbReference>
<dbReference type="GO" id="GO:0009317">
    <property type="term" value="C:acetyl-CoA carboxylase complex"/>
    <property type="evidence" value="ECO:0007669"/>
    <property type="project" value="InterPro"/>
</dbReference>